<proteinExistence type="predicted"/>
<dbReference type="Proteomes" id="UP000010074">
    <property type="component" value="Chromosome"/>
</dbReference>
<feature type="transmembrane region" description="Helical" evidence="2">
    <location>
        <begin position="45"/>
        <end position="67"/>
    </location>
</feature>
<organism evidence="3 4">
    <name type="scientific">Bdellovibrio bacteriovorus str. Tiberius</name>
    <dbReference type="NCBI Taxonomy" id="1069642"/>
    <lineage>
        <taxon>Bacteria</taxon>
        <taxon>Pseudomonadati</taxon>
        <taxon>Bdellovibrionota</taxon>
        <taxon>Bdellovibrionia</taxon>
        <taxon>Bdellovibrionales</taxon>
        <taxon>Pseudobdellovibrionaceae</taxon>
        <taxon>Bdellovibrio</taxon>
    </lineage>
</organism>
<keyword evidence="2" id="KW-1133">Transmembrane helix</keyword>
<protein>
    <submittedName>
        <fullName evidence="3">Uncharacterized protein</fullName>
    </submittedName>
</protein>
<keyword evidence="2" id="KW-0472">Membrane</keyword>
<evidence type="ECO:0000256" key="2">
    <source>
        <dbReference type="SAM" id="Phobius"/>
    </source>
</evidence>
<dbReference type="EMBL" id="CP002930">
    <property type="protein sequence ID" value="AFY02392.1"/>
    <property type="molecule type" value="Genomic_DNA"/>
</dbReference>
<feature type="transmembrane region" description="Helical" evidence="2">
    <location>
        <begin position="93"/>
        <end position="111"/>
    </location>
</feature>
<dbReference type="KEGG" id="bbat:Bdt_2710"/>
<evidence type="ECO:0000313" key="3">
    <source>
        <dbReference type="EMBL" id="AFY02392.1"/>
    </source>
</evidence>
<reference evidence="3 4" key="1">
    <citation type="journal article" date="2012" name="BMC Genomics">
        <title>Genome analysis of a simultaneously predatory and prey-independent, novel Bdellovibrio bacteriovorus from the River Tiber, supports in silico predictions of both ancient and recent lateral gene transfer from diverse bacteria.</title>
        <authorList>
            <person name="Hobley L."/>
            <person name="Lerner T.R."/>
            <person name="Williams L.E."/>
            <person name="Lambert C."/>
            <person name="Till R."/>
            <person name="Milner D.S."/>
            <person name="Basford S.M."/>
            <person name="Capeness M.J."/>
            <person name="Fenton A.K."/>
            <person name="Atterbury R.J."/>
            <person name="Harris M.A."/>
            <person name="Sockett R.E."/>
        </authorList>
    </citation>
    <scope>NUCLEOTIDE SEQUENCE [LARGE SCALE GENOMIC DNA]</scope>
    <source>
        <strain evidence="3 4">Tiberius</strain>
    </source>
</reference>
<keyword evidence="2" id="KW-0812">Transmembrane</keyword>
<accession>K7ZGE5</accession>
<sequence length="262" mass="31140">MDQYREPTITREDLILLKKEHFLTRLFFCDFNFLTRYLSRRTQELLRALWITFFLGSILIFLCSWALSGFNLETTWLLIRDTFTTVNADRRNLTQGFLTLTLAPIGVYWSLDTIFGRRWTYCAGLYNELVKMRASATPKDPDEDYLFHRKEEYLEALIAYDLIDLDLYYHKSFHEFFANTLEKALKEKGLVLNSFIVDLRCEKIGASYIRELMSAYLYKCQSNLEKRRTKYGIIQRESVERKSAPPVARQTKTAKYWSNRRA</sequence>
<name>K7ZGE5_BDEBC</name>
<evidence type="ECO:0000313" key="4">
    <source>
        <dbReference type="Proteomes" id="UP000010074"/>
    </source>
</evidence>
<dbReference type="PATRIC" id="fig|1069642.3.peg.2681"/>
<gene>
    <name evidence="3" type="ORF">Bdt_2710</name>
</gene>
<dbReference type="RefSeq" id="WP_015091822.1">
    <property type="nucleotide sequence ID" value="NC_019567.1"/>
</dbReference>
<dbReference type="OrthoDB" id="9828699at2"/>
<feature type="region of interest" description="Disordered" evidence="1">
    <location>
        <begin position="242"/>
        <end position="262"/>
    </location>
</feature>
<evidence type="ECO:0000256" key="1">
    <source>
        <dbReference type="SAM" id="MobiDB-lite"/>
    </source>
</evidence>
<dbReference type="AlphaFoldDB" id="K7ZGE5"/>
<dbReference type="HOGENOM" id="CLU_1060331_0_0_7"/>